<dbReference type="GO" id="GO:0008168">
    <property type="term" value="F:methyltransferase activity"/>
    <property type="evidence" value="ECO:0007669"/>
    <property type="project" value="UniProtKB-KW"/>
</dbReference>
<dbReference type="AlphaFoldDB" id="A0A317XWJ0"/>
<dbReference type="EMBL" id="KZ819188">
    <property type="protein sequence ID" value="PWZ02676.1"/>
    <property type="molecule type" value="Genomic_DNA"/>
</dbReference>
<dbReference type="STRING" id="1882483.A0A317XWJ0"/>
<dbReference type="InParanoid" id="A0A317XWJ0"/>
<dbReference type="Gene3D" id="3.40.50.150">
    <property type="entry name" value="Vaccinia Virus protein VP39"/>
    <property type="match status" value="1"/>
</dbReference>
<dbReference type="Proteomes" id="UP000246740">
    <property type="component" value="Unassembled WGS sequence"/>
</dbReference>
<proteinExistence type="predicted"/>
<dbReference type="PANTHER" id="PTHR43861">
    <property type="entry name" value="TRANS-ACONITATE 2-METHYLTRANSFERASE-RELATED"/>
    <property type="match status" value="1"/>
</dbReference>
<feature type="domain" description="Methyltransferase type 12" evidence="3">
    <location>
        <begin position="62"/>
        <end position="165"/>
    </location>
</feature>
<dbReference type="Pfam" id="PF08242">
    <property type="entry name" value="Methyltransf_12"/>
    <property type="match status" value="1"/>
</dbReference>
<protein>
    <submittedName>
        <fullName evidence="4">S-adenosyl-L-methionine-dependent methyltransferase</fullName>
    </submittedName>
</protein>
<dbReference type="InterPro" id="IPR029063">
    <property type="entry name" value="SAM-dependent_MTases_sf"/>
</dbReference>
<dbReference type="GO" id="GO:0032259">
    <property type="term" value="P:methylation"/>
    <property type="evidence" value="ECO:0007669"/>
    <property type="project" value="UniProtKB-KW"/>
</dbReference>
<gene>
    <name evidence="4" type="ORF">BCV70DRAFT_196919</name>
</gene>
<dbReference type="SUPFAM" id="SSF53335">
    <property type="entry name" value="S-adenosyl-L-methionine-dependent methyltransferases"/>
    <property type="match status" value="1"/>
</dbReference>
<organism evidence="4 5">
    <name type="scientific">Testicularia cyperi</name>
    <dbReference type="NCBI Taxonomy" id="1882483"/>
    <lineage>
        <taxon>Eukaryota</taxon>
        <taxon>Fungi</taxon>
        <taxon>Dikarya</taxon>
        <taxon>Basidiomycota</taxon>
        <taxon>Ustilaginomycotina</taxon>
        <taxon>Ustilaginomycetes</taxon>
        <taxon>Ustilaginales</taxon>
        <taxon>Anthracoideaceae</taxon>
        <taxon>Testicularia</taxon>
    </lineage>
</organism>
<keyword evidence="1 4" id="KW-0808">Transferase</keyword>
<evidence type="ECO:0000313" key="5">
    <source>
        <dbReference type="Proteomes" id="UP000246740"/>
    </source>
</evidence>
<dbReference type="CDD" id="cd02440">
    <property type="entry name" value="AdoMet_MTases"/>
    <property type="match status" value="1"/>
</dbReference>
<dbReference type="PANTHER" id="PTHR43861:SF3">
    <property type="entry name" value="PUTATIVE (AFU_ORTHOLOGUE AFUA_2G14390)-RELATED"/>
    <property type="match status" value="1"/>
</dbReference>
<accession>A0A317XWJ0</accession>
<dbReference type="OrthoDB" id="3647at2759"/>
<evidence type="ECO:0000256" key="2">
    <source>
        <dbReference type="SAM" id="MobiDB-lite"/>
    </source>
</evidence>
<feature type="region of interest" description="Disordered" evidence="2">
    <location>
        <begin position="200"/>
        <end position="219"/>
    </location>
</feature>
<keyword evidence="5" id="KW-1185">Reference proteome</keyword>
<name>A0A317XWJ0_9BASI</name>
<sequence>MTSSEAGNIRDLITEGNRAFYTLTAAEYDKMGNGMVVKVAQENASNMLERIPGLRGGTAEVMDFAAGTGLLAMFLAPHCRRVVAVDQSKEMVAQLQAKLDKQEGTERITNILPVVTNIIDTQGADSPLYGQTFDVITCTNAFHHLSDPAQVSRILASHLKPGGFLGVVDLVKTADSAEFHKAPMTQQQSDGTHHQVEDAAGHVHKQHHAHGHSHGHKDHEHVIAHKGGFSKEEMEQIFASAGLVLVGMDKSTEFEKGGKTYDNFLAIAKKAS</sequence>
<keyword evidence="4" id="KW-0489">Methyltransferase</keyword>
<feature type="compositionally biased region" description="Basic residues" evidence="2">
    <location>
        <begin position="202"/>
        <end position="216"/>
    </location>
</feature>
<evidence type="ECO:0000313" key="4">
    <source>
        <dbReference type="EMBL" id="PWZ02676.1"/>
    </source>
</evidence>
<dbReference type="InterPro" id="IPR013217">
    <property type="entry name" value="Methyltransf_12"/>
</dbReference>
<evidence type="ECO:0000259" key="3">
    <source>
        <dbReference type="Pfam" id="PF08242"/>
    </source>
</evidence>
<reference evidence="4 5" key="1">
    <citation type="journal article" date="2018" name="Mol. Biol. Evol.">
        <title>Broad Genomic Sampling Reveals a Smut Pathogenic Ancestry of the Fungal Clade Ustilaginomycotina.</title>
        <authorList>
            <person name="Kijpornyongpan T."/>
            <person name="Mondo S.J."/>
            <person name="Barry K."/>
            <person name="Sandor L."/>
            <person name="Lee J."/>
            <person name="Lipzen A."/>
            <person name="Pangilinan J."/>
            <person name="LaButti K."/>
            <person name="Hainaut M."/>
            <person name="Henrissat B."/>
            <person name="Grigoriev I.V."/>
            <person name="Spatafora J.W."/>
            <person name="Aime M.C."/>
        </authorList>
    </citation>
    <scope>NUCLEOTIDE SEQUENCE [LARGE SCALE GENOMIC DNA]</scope>
    <source>
        <strain evidence="4 5">MCA 3645</strain>
    </source>
</reference>
<evidence type="ECO:0000256" key="1">
    <source>
        <dbReference type="ARBA" id="ARBA00022679"/>
    </source>
</evidence>